<proteinExistence type="predicted"/>
<accession>A0A086STN1</accession>
<dbReference type="GO" id="GO:0016787">
    <property type="term" value="F:hydrolase activity"/>
    <property type="evidence" value="ECO:0007669"/>
    <property type="project" value="UniProtKB-KW"/>
</dbReference>
<dbReference type="InterPro" id="IPR011545">
    <property type="entry name" value="DEAD/DEAH_box_helicase_dom"/>
</dbReference>
<dbReference type="OrthoDB" id="2320933at2759"/>
<dbReference type="STRING" id="857340.A0A086STN1"/>
<dbReference type="CDD" id="cd18025">
    <property type="entry name" value="DEXHc_DDX60"/>
    <property type="match status" value="1"/>
</dbReference>
<evidence type="ECO:0000259" key="6">
    <source>
        <dbReference type="PROSITE" id="PS51192"/>
    </source>
</evidence>
<name>A0A086STN1_HAPC1</name>
<dbReference type="PROSITE" id="PS51192">
    <property type="entry name" value="HELICASE_ATP_BIND_1"/>
    <property type="match status" value="1"/>
</dbReference>
<dbReference type="PROSITE" id="PS51194">
    <property type="entry name" value="HELICASE_CTER"/>
    <property type="match status" value="1"/>
</dbReference>
<dbReference type="Pfam" id="PF00271">
    <property type="entry name" value="Helicase_C"/>
    <property type="match status" value="1"/>
</dbReference>
<dbReference type="InterPro" id="IPR052431">
    <property type="entry name" value="SKI2_subfamily_helicases"/>
</dbReference>
<keyword evidence="9" id="KW-1185">Reference proteome</keyword>
<evidence type="ECO:0000259" key="7">
    <source>
        <dbReference type="PROSITE" id="PS51194"/>
    </source>
</evidence>
<dbReference type="PANTHER" id="PTHR44533:SF4">
    <property type="entry name" value="DEAD_H RNA HELICASE, PUTATIVE-RELATED"/>
    <property type="match status" value="1"/>
</dbReference>
<dbReference type="GO" id="GO:0004386">
    <property type="term" value="F:helicase activity"/>
    <property type="evidence" value="ECO:0007669"/>
    <property type="project" value="UniProtKB-KW"/>
</dbReference>
<feature type="region of interest" description="Disordered" evidence="5">
    <location>
        <begin position="1742"/>
        <end position="1777"/>
    </location>
</feature>
<dbReference type="InterPro" id="IPR027417">
    <property type="entry name" value="P-loop_NTPase"/>
</dbReference>
<dbReference type="FunFam" id="3.40.50.300:FF:001039">
    <property type="entry name" value="ATP-dependent RNA helicase DDX60"/>
    <property type="match status" value="1"/>
</dbReference>
<feature type="domain" description="Helicase ATP-binding" evidence="6">
    <location>
        <begin position="768"/>
        <end position="942"/>
    </location>
</feature>
<evidence type="ECO:0000256" key="4">
    <source>
        <dbReference type="ARBA" id="ARBA00022840"/>
    </source>
</evidence>
<gene>
    <name evidence="8" type="ORF">ACRE_088720</name>
</gene>
<evidence type="ECO:0000256" key="1">
    <source>
        <dbReference type="ARBA" id="ARBA00022741"/>
    </source>
</evidence>
<dbReference type="GO" id="GO:0003676">
    <property type="term" value="F:nucleic acid binding"/>
    <property type="evidence" value="ECO:0007669"/>
    <property type="project" value="InterPro"/>
</dbReference>
<reference evidence="9" key="1">
    <citation type="journal article" date="2014" name="Genome Announc.">
        <title>Genome sequence and annotation of Acremonium chrysogenum, producer of the beta-lactam antibiotic cephalosporin C.</title>
        <authorList>
            <person name="Terfehr D."/>
            <person name="Dahlmann T.A."/>
            <person name="Specht T."/>
            <person name="Zadra I."/>
            <person name="Kuernsteiner H."/>
            <person name="Kueck U."/>
        </authorList>
    </citation>
    <scope>NUCLEOTIDE SEQUENCE [LARGE SCALE GENOMIC DNA]</scope>
    <source>
        <strain evidence="9">ATCC 11550 / CBS 779.69 / DSM 880 / IAM 14645 / JCM 23072 / IMI 49137</strain>
    </source>
</reference>
<dbReference type="HOGENOM" id="CLU_002305_2_0_1"/>
<dbReference type="PANTHER" id="PTHR44533">
    <property type="entry name" value="DEAD/H RNA HELICASE, PUTATIVE-RELATED"/>
    <property type="match status" value="1"/>
</dbReference>
<dbReference type="Pfam" id="PF00270">
    <property type="entry name" value="DEAD"/>
    <property type="match status" value="1"/>
</dbReference>
<comment type="caution">
    <text evidence="8">The sequence shown here is derived from an EMBL/GenBank/DDBJ whole genome shotgun (WGS) entry which is preliminary data.</text>
</comment>
<evidence type="ECO:0000256" key="5">
    <source>
        <dbReference type="SAM" id="MobiDB-lite"/>
    </source>
</evidence>
<feature type="region of interest" description="Disordered" evidence="5">
    <location>
        <begin position="533"/>
        <end position="582"/>
    </location>
</feature>
<feature type="compositionally biased region" description="Acidic residues" evidence="5">
    <location>
        <begin position="1745"/>
        <end position="1763"/>
    </location>
</feature>
<dbReference type="InterPro" id="IPR014001">
    <property type="entry name" value="Helicase_ATP-bd"/>
</dbReference>
<keyword evidence="1" id="KW-0547">Nucleotide-binding</keyword>
<dbReference type="GO" id="GO:0005737">
    <property type="term" value="C:cytoplasm"/>
    <property type="evidence" value="ECO:0007669"/>
    <property type="project" value="TreeGrafter"/>
</dbReference>
<dbReference type="Proteomes" id="UP000029964">
    <property type="component" value="Unassembled WGS sequence"/>
</dbReference>
<dbReference type="GO" id="GO:0005524">
    <property type="term" value="F:ATP binding"/>
    <property type="evidence" value="ECO:0007669"/>
    <property type="project" value="UniProtKB-KW"/>
</dbReference>
<keyword evidence="2" id="KW-0378">Hydrolase</keyword>
<dbReference type="Pfam" id="PF26076">
    <property type="entry name" value="WHD_DDX60"/>
    <property type="match status" value="1"/>
</dbReference>
<keyword evidence="3 8" id="KW-0347">Helicase</keyword>
<dbReference type="InterPro" id="IPR001650">
    <property type="entry name" value="Helicase_C-like"/>
</dbReference>
<keyword evidence="4" id="KW-0067">ATP-binding</keyword>
<evidence type="ECO:0000256" key="2">
    <source>
        <dbReference type="ARBA" id="ARBA00022801"/>
    </source>
</evidence>
<dbReference type="EMBL" id="JPKY01000202">
    <property type="protein sequence ID" value="KFH40463.1"/>
    <property type="molecule type" value="Genomic_DNA"/>
</dbReference>
<protein>
    <submittedName>
        <fullName evidence="8">Putative helicase-like protein</fullName>
    </submittedName>
</protein>
<feature type="domain" description="Helicase C-terminal" evidence="7">
    <location>
        <begin position="1213"/>
        <end position="1384"/>
    </location>
</feature>
<dbReference type="SMART" id="SM00487">
    <property type="entry name" value="DEXDc"/>
    <property type="match status" value="1"/>
</dbReference>
<dbReference type="SMART" id="SM00490">
    <property type="entry name" value="HELICc"/>
    <property type="match status" value="1"/>
</dbReference>
<evidence type="ECO:0000256" key="3">
    <source>
        <dbReference type="ARBA" id="ARBA00022806"/>
    </source>
</evidence>
<evidence type="ECO:0000313" key="8">
    <source>
        <dbReference type="EMBL" id="KFH40463.1"/>
    </source>
</evidence>
<dbReference type="SUPFAM" id="SSF52540">
    <property type="entry name" value="P-loop containing nucleoside triphosphate hydrolases"/>
    <property type="match status" value="1"/>
</dbReference>
<dbReference type="InterPro" id="IPR059032">
    <property type="entry name" value="WHD_DDX60"/>
</dbReference>
<organism evidence="8 9">
    <name type="scientific">Hapsidospora chrysogenum (strain ATCC 11550 / CBS 779.69 / DSM 880 / IAM 14645 / JCM 23072 / IMI 49137)</name>
    <name type="common">Acremonium chrysogenum</name>
    <dbReference type="NCBI Taxonomy" id="857340"/>
    <lineage>
        <taxon>Eukaryota</taxon>
        <taxon>Fungi</taxon>
        <taxon>Dikarya</taxon>
        <taxon>Ascomycota</taxon>
        <taxon>Pezizomycotina</taxon>
        <taxon>Sordariomycetes</taxon>
        <taxon>Hypocreomycetidae</taxon>
        <taxon>Hypocreales</taxon>
        <taxon>Bionectriaceae</taxon>
        <taxon>Hapsidospora</taxon>
    </lineage>
</organism>
<evidence type="ECO:0000313" key="9">
    <source>
        <dbReference type="Proteomes" id="UP000029964"/>
    </source>
</evidence>
<sequence>MAPNREEESARLLAWYAALRPLTVDLVGDFAGRELFAIHGESLIRHCLEDAKVDFDCESIPTSYSPSLLPVKYTPADLFPAGFQLLHAVYAVERFLSNLSQRGCHFDIIFFSDLRDLCAPEGCSPSNAYKYQLARSILIRHLSKQVPETLDGLRPEVLEFESPEDSDFDEYLRTHAVHFFFCHEGDDAPDGAAVTLRHLIHQLISWGKNVAIINSVEWRSSKVFAPLIGRTGEVLESLELDATPANPFKVSEAAQVSFDDLDDSIEASSLPDAEASVRAKLSVAICQAIRESTEDDDRAEVDERIRAFLLHTAMLQTCTITERQCSAPDAPQTDKEKEDHGFLREFSEVAHLMMDNEHALLSDDDDEELSGDLYDLIDGRIFFFLLDRLRKGEAFPEKVVEVGRALIKAVSAEADSDIATLGPSQELKSSDSAPRPSVLTFSHPAVDGLVQDLELEQAPEKRDPTADVVFEDLTLWLNATKGAPAEKKPEKLSPWAMKRNQRMERDMVAYSASLTNSRGKTIDPETIVVADKKTQAKQNKPKPAHNQAPSGNKGGAGGKKGKKGPQQKGGRQSALDAVKAVQERKAQARSNTIINHWAEMCAEFEKDPSLVGRYLKADKFAYEKTVKGDANVLGSEIELYMCNILGKIWHELRSRVPKDGHKGLYLMAMVFNWLQQCAKRPATPAVVTTIEKLVNYLQMPHIPLVAGDQPQNLAFSFDFKAFRPVKEIVTDYRALQLEYGGPYMDRRFDSQPDERVRFEPDAWQRRVLDSIDQNNSLLVIAPTSAGKTFISFYAMKRVLEQSDEGVLVYVAPTKALVNQIAAEINANFSKKYENQGARSVWAIHTRDYRIHNPTGCQILVTVPDVLQIMLLSPPNASSPTSWSHRIKRIIFDEVHSIGQSEDGVIWEQLLLQAPCPIIALSATVGNPEEFHDWLAKSQSKKGYKMDMVVHGVRYSELRKFIYEPQKELEFGSLKKLQRLPVPGLDEGNTQCENLKFLHPVVALTDRYVPDPSVTGARLIKTDLNRNCDALGDVSFESRDCFTLWNEINEILSDDEMKKLGIRKPSKSLPEIIAKSDVIKWEAELKEALRKGMKSGVLDLQKLRRRFESSRPKEVVQDHEETLFSLACDLHSQNALPALVFHFDRIGCETAAQGVLQELSTRENEWKKTDAGWKNTIREYEQWQKEKPKKELEVKIPKRTKDDKGDSVKVSALEVTKAAASVEASQWESFDPDDPLEQFSFADHSRLLPSEFEEMTRKLSWEKLNPWLVEALHRGIGVHHTGMNRRYRQAVEMLFRKGFLRLVIATGTLAMGINMPCKTVVFSGDSVHLTAQNYRQCSGRAGRRGFDLLGNIVFNGIPRERVYEIMSSRLPDLRGQFPISTSLILRLFGLLHGTNNSKYAVQSVDSLLSQTRLYLGGPEDQDAIKHQLRFSIDYLRRQHLLSAKGVPLHFASLVGRLYFTENSVFAFHALLKGGYFHKLCTDIENNTETVLQEMMLVLGHIFHRLPAKKTREFVEATQRSLSTVFLPRLPKQAEELLLEHNEETLSIFKGYVNSYIGHSLKDEPDRTLPFSKTTVGPEVSDAGRVLNGTSTRIRSPFSALSGFTDEFKSAHELCSALRGGVFLEESAIPCIPIWPHDTDVELNAYLYDFFKHGSMDILVRDNRIKESEVWFYLKDFSLTLASIVASLESLVRGTSTEGDEDQIDLQEAGENPAETAQLQRDIALEKSKASSAKPVKKVKAKLNDSWDQDLGDDEDGEGGEEDWDAGSGIKDSERPAWQRQGGGLIKVLDAFVRLRDDFDTKFKKVWA</sequence>
<dbReference type="Gene3D" id="3.40.50.300">
    <property type="entry name" value="P-loop containing nucleotide triphosphate hydrolases"/>
    <property type="match status" value="2"/>
</dbReference>